<evidence type="ECO:0000313" key="2">
    <source>
        <dbReference type="Proteomes" id="UP001234297"/>
    </source>
</evidence>
<dbReference type="Proteomes" id="UP001234297">
    <property type="component" value="Chromosome 1"/>
</dbReference>
<comment type="caution">
    <text evidence="1">The sequence shown here is derived from an EMBL/GenBank/DDBJ whole genome shotgun (WGS) entry which is preliminary data.</text>
</comment>
<sequence>MDRRTINEGRGQDDIQVCFPITQFPSRPNVPTAGKPPHEGGIKIKASQSRKQPEEVVPIDEHGPAKRTCTRTSATKSSSGSLSIEAVSQKGKVSTGTNILTSNVAMVISESPEHEASDKYNDRVDYEDSPCLDLSSRDDAHPDSAGSQGHPMHGTFMEPPFDTVRESVNSIHTLHGVKEGNVPSLLKADEPISANAKRENVGSILKPMSSVGLTSEAAKGLGTTDTASSIVVGSE</sequence>
<accession>A0ACC2MUS7</accession>
<dbReference type="EMBL" id="CM056809">
    <property type="protein sequence ID" value="KAJ8648929.1"/>
    <property type="molecule type" value="Genomic_DNA"/>
</dbReference>
<proteinExistence type="predicted"/>
<organism evidence="1 2">
    <name type="scientific">Persea americana</name>
    <name type="common">Avocado</name>
    <dbReference type="NCBI Taxonomy" id="3435"/>
    <lineage>
        <taxon>Eukaryota</taxon>
        <taxon>Viridiplantae</taxon>
        <taxon>Streptophyta</taxon>
        <taxon>Embryophyta</taxon>
        <taxon>Tracheophyta</taxon>
        <taxon>Spermatophyta</taxon>
        <taxon>Magnoliopsida</taxon>
        <taxon>Magnoliidae</taxon>
        <taxon>Laurales</taxon>
        <taxon>Lauraceae</taxon>
        <taxon>Persea</taxon>
    </lineage>
</organism>
<evidence type="ECO:0000313" key="1">
    <source>
        <dbReference type="EMBL" id="KAJ8648929.1"/>
    </source>
</evidence>
<keyword evidence="2" id="KW-1185">Reference proteome</keyword>
<reference evidence="1 2" key="1">
    <citation type="journal article" date="2022" name="Hortic Res">
        <title>A haplotype resolved chromosomal level avocado genome allows analysis of novel avocado genes.</title>
        <authorList>
            <person name="Nath O."/>
            <person name="Fletcher S.J."/>
            <person name="Hayward A."/>
            <person name="Shaw L.M."/>
            <person name="Masouleh A.K."/>
            <person name="Furtado A."/>
            <person name="Henry R.J."/>
            <person name="Mitter N."/>
        </authorList>
    </citation>
    <scope>NUCLEOTIDE SEQUENCE [LARGE SCALE GENOMIC DNA]</scope>
    <source>
        <strain evidence="2">cv. Hass</strain>
    </source>
</reference>
<protein>
    <submittedName>
        <fullName evidence="1">Uncharacterized protein</fullName>
    </submittedName>
</protein>
<gene>
    <name evidence="1" type="ORF">MRB53_001952</name>
</gene>
<name>A0ACC2MUS7_PERAE</name>